<feature type="coiled-coil region" evidence="1">
    <location>
        <begin position="804"/>
        <end position="904"/>
    </location>
</feature>
<dbReference type="EMBL" id="FTOD01000004">
    <property type="protein sequence ID" value="SIS74795.1"/>
    <property type="molecule type" value="Genomic_DNA"/>
</dbReference>
<name>A0A1N7LLS0_9BACL</name>
<feature type="compositionally biased region" description="Basic and acidic residues" evidence="2">
    <location>
        <begin position="498"/>
        <end position="513"/>
    </location>
</feature>
<dbReference type="OrthoDB" id="9815057at2"/>
<evidence type="ECO:0000256" key="2">
    <source>
        <dbReference type="SAM" id="MobiDB-lite"/>
    </source>
</evidence>
<accession>A0A1N7LLS0</accession>
<gene>
    <name evidence="3" type="ORF">SAMN05421790_104256</name>
</gene>
<keyword evidence="4" id="KW-1185">Reference proteome</keyword>
<protein>
    <submittedName>
        <fullName evidence="3">Chromosome segregation ATPase</fullName>
    </submittedName>
</protein>
<feature type="coiled-coil region" evidence="1">
    <location>
        <begin position="300"/>
        <end position="400"/>
    </location>
</feature>
<evidence type="ECO:0000313" key="3">
    <source>
        <dbReference type="EMBL" id="SIS74795.1"/>
    </source>
</evidence>
<organism evidence="3 4">
    <name type="scientific">Kroppenstedtia eburnea</name>
    <dbReference type="NCBI Taxonomy" id="714067"/>
    <lineage>
        <taxon>Bacteria</taxon>
        <taxon>Bacillati</taxon>
        <taxon>Bacillota</taxon>
        <taxon>Bacilli</taxon>
        <taxon>Bacillales</taxon>
        <taxon>Thermoactinomycetaceae</taxon>
        <taxon>Kroppenstedtia</taxon>
    </lineage>
</organism>
<dbReference type="Proteomes" id="UP000186795">
    <property type="component" value="Unassembled WGS sequence"/>
</dbReference>
<feature type="region of interest" description="Disordered" evidence="2">
    <location>
        <begin position="485"/>
        <end position="513"/>
    </location>
</feature>
<evidence type="ECO:0000256" key="1">
    <source>
        <dbReference type="SAM" id="Coils"/>
    </source>
</evidence>
<reference evidence="4" key="1">
    <citation type="submission" date="2017-01" db="EMBL/GenBank/DDBJ databases">
        <authorList>
            <person name="Varghese N."/>
            <person name="Submissions S."/>
        </authorList>
    </citation>
    <scope>NUCLEOTIDE SEQUENCE [LARGE SCALE GENOMIC DNA]</scope>
    <source>
        <strain evidence="4">DSM 45196</strain>
    </source>
</reference>
<sequence>MPKIHRVRVSNIRYDGGKKQYPDITFDFHGKNAIVLLANGGGKTLLLQLIMQTVLPNEKINDRRIADLLQHERYTGQIAVEWVLDSEGDQPGYLCTGFCFTNPRPDDRNSVRYFTYLFDYGLDPSLTIESLPFFVEQEDGSKRPIQFQEMKDWLRERERQRVQVFDSIKEYQRRLRQFQVLPEEWKSIRDTNGTEGGVEKFFERSKTAQQLLEHLLIPHAEEVIYQTESRKKELVNAFQEHRKMLLEIPVIKQNISDFQVIRDHAETVLEEAKKVKKTGSQLMASHRWLERLGKTFARYQEESKKRAESLEQKRKMLEDVRKDLIWKIDSHRYYTQLLELEEGEKACRESEKEKNRMSEQLREAESHLASMQALKDFNEAEEAEQNLYKYSRELELLERKTPDSHRKLEKLKRHLRFSWKQEREKREGHKFKIEQENGELVSRRKHIEENLNESEQREESLMRELGRVEEWLRQYREKEAEIRRELGEDAAHSPQKVLDGEEASRKENRDEKQQLELKLGSMEEKKEQLEQKNIQLSIRKTEIISEKKNLDQQLSIYSRRAEELKREWNHTIGLRHSPDLFADKEELISQADRHLQRVQSDRADLQAELARLDEKWVWVEGVDYYVPHGELVRIQRRLEQRGVSAVLGAEWLSRQPLSEQEKEQILQSRPLLPYSILVEENQLNQVKRVMRQNQSWSADFPILFLVKSTANLSGSTEIPDFHLFTVGQGVYLYQPPSVKLYSGLEAFVEFKQRLGSEREELESRLKELAGKEKRVLDCTQLIRQFYREFSADQVQVWTRRENEIAVESDQLEEELGRIHRLKQELSTQQKNIRQELQQKEQEERIIEKRMGRLEEFLKWVKLLPDKTAEKSRSLKQIEELKQRMERLENELESIRKRQEEGRQRLRKCVNEIEKLIDDERRFRLHEVEAEPTDKEYFQCKADVETEESLIEKQDTDITLLKSLIEKEEKQREEARYRLERSGFPGEWLRENRREITRDELEEGEQQVHEAKEAEKVAVECWNQWQRRVSQWRGGCEECRKRVMKDHGREPFPDYSPERHDHQYRGFQKELTDVNKERTDLMELLEREHRWQDEYREQAERIGDHRSIRLEELPADEIDEEILPLTDAEWESLSLTPRESVQKGMKQWQENGKRMKEQKRVLEQEFQRFARRLQERNNPKLHQFVRMMIEINNDGRLYDYEFVETHFVRIYEALDQYEKEFQRTMEESEKNHHHLVQLCLQRAKTVHDSILEVPKSARVEMYDRTLQVIRIDWPAWEEEEGREKMSRYLEKALNDLQQWSAEGMEDDQLNLRMEEKLRTRNLLQLLTPLENCQVTVYKPRKESIARRSRTEYAPWDEVARWSGGENYSIYMTMFMVLISYIRRQTTGNPRAHKTIIADNPFGKASSPHILETVFRIAEQNSIQLICLTAHKDEDILARFPIVYSLQLQPAFGREVMKAEEIEKGFYHVDPSA</sequence>
<keyword evidence="1" id="KW-0175">Coiled coil</keyword>
<evidence type="ECO:0000313" key="4">
    <source>
        <dbReference type="Proteomes" id="UP000186795"/>
    </source>
</evidence>
<dbReference type="RefSeq" id="WP_076524552.1">
    <property type="nucleotide sequence ID" value="NZ_CP048103.1"/>
</dbReference>
<feature type="coiled-coil region" evidence="1">
    <location>
        <begin position="950"/>
        <end position="1013"/>
    </location>
</feature>
<proteinExistence type="predicted"/>